<dbReference type="GO" id="GO:0046872">
    <property type="term" value="F:metal ion binding"/>
    <property type="evidence" value="ECO:0007669"/>
    <property type="project" value="UniProtKB-KW"/>
</dbReference>
<dbReference type="SUPFAM" id="SSF56529">
    <property type="entry name" value="FAH"/>
    <property type="match status" value="1"/>
</dbReference>
<comment type="caution">
    <text evidence="4">The sequence shown here is derived from an EMBL/GenBank/DDBJ whole genome shotgun (WGS) entry which is preliminary data.</text>
</comment>
<dbReference type="InterPro" id="IPR011234">
    <property type="entry name" value="Fumarylacetoacetase-like_C"/>
</dbReference>
<dbReference type="PANTHER" id="PTHR42796:SF4">
    <property type="entry name" value="FUMARYLACETOACETATE HYDROLASE DOMAIN-CONTAINING PROTEIN 2A"/>
    <property type="match status" value="1"/>
</dbReference>
<dbReference type="OrthoDB" id="5197601at2"/>
<dbReference type="InterPro" id="IPR051121">
    <property type="entry name" value="FAH"/>
</dbReference>
<dbReference type="RefSeq" id="WP_110378457.1">
    <property type="nucleotide sequence ID" value="NZ_JAHBRY010000004.1"/>
</dbReference>
<accession>A0A2V3TSA2</accession>
<proteinExistence type="inferred from homology"/>
<protein>
    <submittedName>
        <fullName evidence="4">2-keto-4-pentenoate hydratase/2-oxohepta-3-ene-1,7-dioic acid hydratase in catechol pathway</fullName>
    </submittedName>
</protein>
<evidence type="ECO:0000256" key="1">
    <source>
        <dbReference type="ARBA" id="ARBA00010211"/>
    </source>
</evidence>
<dbReference type="EMBL" id="QJJK01000022">
    <property type="protein sequence ID" value="PXW50922.1"/>
    <property type="molecule type" value="Genomic_DNA"/>
</dbReference>
<name>A0A2V3TSA2_9HYPH</name>
<evidence type="ECO:0000256" key="2">
    <source>
        <dbReference type="ARBA" id="ARBA00022723"/>
    </source>
</evidence>
<reference evidence="4 5" key="1">
    <citation type="submission" date="2018-05" db="EMBL/GenBank/DDBJ databases">
        <title>Genomic Encyclopedia of Type Strains, Phase IV (KMG-IV): sequencing the most valuable type-strain genomes for metagenomic binning, comparative biology and taxonomic classification.</title>
        <authorList>
            <person name="Goeker M."/>
        </authorList>
    </citation>
    <scope>NUCLEOTIDE SEQUENCE [LARGE SCALE GENOMIC DNA]</scope>
    <source>
        <strain evidence="4 5">DSM 6462</strain>
    </source>
</reference>
<dbReference type="GO" id="GO:0016853">
    <property type="term" value="F:isomerase activity"/>
    <property type="evidence" value="ECO:0007669"/>
    <property type="project" value="UniProtKB-ARBA"/>
</dbReference>
<keyword evidence="2" id="KW-0479">Metal-binding</keyword>
<dbReference type="InterPro" id="IPR036663">
    <property type="entry name" value="Fumarylacetoacetase_C_sf"/>
</dbReference>
<dbReference type="Gene3D" id="3.90.850.10">
    <property type="entry name" value="Fumarylacetoacetase-like, C-terminal domain"/>
    <property type="match status" value="1"/>
</dbReference>
<feature type="domain" description="Fumarylacetoacetase-like C-terminal" evidence="3">
    <location>
        <begin position="75"/>
        <end position="279"/>
    </location>
</feature>
<dbReference type="GO" id="GO:0019752">
    <property type="term" value="P:carboxylic acid metabolic process"/>
    <property type="evidence" value="ECO:0007669"/>
    <property type="project" value="UniProtKB-ARBA"/>
</dbReference>
<evidence type="ECO:0000313" key="4">
    <source>
        <dbReference type="EMBL" id="PXW50922.1"/>
    </source>
</evidence>
<evidence type="ECO:0000313" key="5">
    <source>
        <dbReference type="Proteomes" id="UP000248021"/>
    </source>
</evidence>
<keyword evidence="5" id="KW-1185">Reference proteome</keyword>
<dbReference type="Proteomes" id="UP000248021">
    <property type="component" value="Unassembled WGS sequence"/>
</dbReference>
<gene>
    <name evidence="4" type="ORF">C7450_12233</name>
</gene>
<dbReference type="AlphaFoldDB" id="A0A2V3TSA2"/>
<comment type="similarity">
    <text evidence="1">Belongs to the FAH family.</text>
</comment>
<dbReference type="PANTHER" id="PTHR42796">
    <property type="entry name" value="FUMARYLACETOACETATE HYDROLASE DOMAIN-CONTAINING PROTEIN 2A-RELATED"/>
    <property type="match status" value="1"/>
</dbReference>
<dbReference type="FunFam" id="3.90.850.10:FF:000002">
    <property type="entry name" value="2-hydroxyhepta-2,4-diene-1,7-dioate isomerase"/>
    <property type="match status" value="1"/>
</dbReference>
<dbReference type="Pfam" id="PF01557">
    <property type="entry name" value="FAA_hydrolase"/>
    <property type="match status" value="1"/>
</dbReference>
<organism evidence="4 5">
    <name type="scientific">Chelatococcus asaccharovorans</name>
    <dbReference type="NCBI Taxonomy" id="28210"/>
    <lineage>
        <taxon>Bacteria</taxon>
        <taxon>Pseudomonadati</taxon>
        <taxon>Pseudomonadota</taxon>
        <taxon>Alphaproteobacteria</taxon>
        <taxon>Hyphomicrobiales</taxon>
        <taxon>Chelatococcaceae</taxon>
        <taxon>Chelatococcus</taxon>
    </lineage>
</organism>
<evidence type="ECO:0000259" key="3">
    <source>
        <dbReference type="Pfam" id="PF01557"/>
    </source>
</evidence>
<sequence length="293" mass="31645">MRVISFSDLSGRQTYGLVDGDTVLDMAGLDGLPNDVRGLVATDGWARTLAAAVASAPRLNLKDVTFLPVVTNPSKILCVGINYASHVIETGREMPAKPMIFTRFASSQIGHAQPLLKPAVSSRFDFEGELAVIVGKGGRYLSKTESLEAVAGYSIYNDGSVRDWQRHTLQWTPGKNFPATGAFGPWLVTPDEMGPIGTQRIVTRVNGKVMQDGRLDDLIFDVRCLVSYCSHFTPLEPGDVIITGTTGGVGAFREPPVWLEAGDVVDVEIDGIGVLSNAVADDTLRPRERGEWL</sequence>